<organism evidence="1 2">
    <name type="scientific">Rhodococcoides fascians</name>
    <name type="common">Rhodococcus fascians</name>
    <dbReference type="NCBI Taxonomy" id="1828"/>
    <lineage>
        <taxon>Bacteria</taxon>
        <taxon>Bacillati</taxon>
        <taxon>Actinomycetota</taxon>
        <taxon>Actinomycetes</taxon>
        <taxon>Mycobacteriales</taxon>
        <taxon>Nocardiaceae</taxon>
        <taxon>Rhodococcoides</taxon>
    </lineage>
</organism>
<gene>
    <name evidence="1" type="ORF">A3Q41_01375</name>
</gene>
<name>A0A143QHP8_RHOFA</name>
<dbReference type="AlphaFoldDB" id="A0A143QHP8"/>
<evidence type="ECO:0000313" key="2">
    <source>
        <dbReference type="Proteomes" id="UP000076038"/>
    </source>
</evidence>
<evidence type="ECO:0000313" key="1">
    <source>
        <dbReference type="EMBL" id="AMY22683.1"/>
    </source>
</evidence>
<dbReference type="Proteomes" id="UP000076038">
    <property type="component" value="Chromosome"/>
</dbReference>
<dbReference type="PATRIC" id="fig|1653479.3.peg.1390"/>
<dbReference type="EMBL" id="CP015220">
    <property type="protein sequence ID" value="AMY22683.1"/>
    <property type="molecule type" value="Genomic_DNA"/>
</dbReference>
<dbReference type="KEGG" id="rhs:A3Q41_01375"/>
<reference evidence="2" key="2">
    <citation type="submission" date="2016-04" db="EMBL/GenBank/DDBJ databases">
        <title>Complete Genome and Plasmid Sequences for Rhodococcus fascians D188 and Draft Sequences for Rhodococcus spp. Isolates PBTS 1 and PBTS 2.</title>
        <authorList>
            <person name="Stamer R."/>
            <person name="Vereecke D."/>
            <person name="Zhang Y."/>
            <person name="Schilkey F."/>
            <person name="Devitt N."/>
            <person name="Randall J."/>
        </authorList>
    </citation>
    <scope>NUCLEOTIDE SEQUENCE [LARGE SCALE GENOMIC DNA]</scope>
    <source>
        <strain evidence="2">PBTS2</strain>
    </source>
</reference>
<sequence length="254" mass="26206">MAGIARASWDYREDVPIPLTLGVPHRPDPNALVAGLLQPFCADAPAVQAAPRAADYGPPVVLASTLLTLPPTENLGRIVVRLDIDPDELRASSAGNYEAVRFEVDAVPEHLADALGLRLPSPLVVFPVFDAIDVAETAETIVAAHRTPGIGVGDTARRIADVLAVVSHADVGLVARADTGDEVIAILAATVASLRGDDIASALAAPNVDALRKLIPEAAEAVREVLLGVEIADAVAARARLVDVGLIASGTSTT</sequence>
<proteinExistence type="predicted"/>
<accession>A0A143QHP8</accession>
<keyword evidence="2" id="KW-1185">Reference proteome</keyword>
<protein>
    <submittedName>
        <fullName evidence="1">Uncharacterized protein</fullName>
    </submittedName>
</protein>
<reference evidence="1 2" key="1">
    <citation type="journal article" date="2016" name="Genome Announc.">
        <title>Complete Genome and Plasmid Sequences for Rhodococcus fascians D188 and Draft Sequences for Rhodococcus Isolates PBTS 1 and PBTS 2.</title>
        <authorList>
            <person name="Stamler R.A."/>
            <person name="Vereecke D."/>
            <person name="Zhang Y."/>
            <person name="Schilkey F."/>
            <person name="Devitt N."/>
            <person name="Randall J.J."/>
        </authorList>
    </citation>
    <scope>NUCLEOTIDE SEQUENCE [LARGE SCALE GENOMIC DNA]</scope>
    <source>
        <strain evidence="1 2">PBTS2</strain>
    </source>
</reference>